<dbReference type="Pfam" id="PF13646">
    <property type="entry name" value="HEAT_2"/>
    <property type="match status" value="1"/>
</dbReference>
<dbReference type="PANTHER" id="PTHR12697">
    <property type="entry name" value="PBS LYASE HEAT-LIKE PROTEIN"/>
    <property type="match status" value="1"/>
</dbReference>
<feature type="compositionally biased region" description="Low complexity" evidence="1">
    <location>
        <begin position="149"/>
        <end position="169"/>
    </location>
</feature>
<dbReference type="PROSITE" id="PS50104">
    <property type="entry name" value="TIR"/>
    <property type="match status" value="1"/>
</dbReference>
<dbReference type="Proteomes" id="UP001374579">
    <property type="component" value="Unassembled WGS sequence"/>
</dbReference>
<gene>
    <name evidence="3" type="ORF">V1264_021705</name>
</gene>
<accession>A0AAN9AIR5</accession>
<evidence type="ECO:0000313" key="4">
    <source>
        <dbReference type="Proteomes" id="UP001374579"/>
    </source>
</evidence>
<dbReference type="GO" id="GO:0007165">
    <property type="term" value="P:signal transduction"/>
    <property type="evidence" value="ECO:0007669"/>
    <property type="project" value="InterPro"/>
</dbReference>
<feature type="compositionally biased region" description="Basic and acidic residues" evidence="1">
    <location>
        <begin position="57"/>
        <end position="72"/>
    </location>
</feature>
<dbReference type="InterPro" id="IPR016024">
    <property type="entry name" value="ARM-type_fold"/>
</dbReference>
<dbReference type="InterPro" id="IPR000157">
    <property type="entry name" value="TIR_dom"/>
</dbReference>
<feature type="region of interest" description="Disordered" evidence="1">
    <location>
        <begin position="23"/>
        <end position="178"/>
    </location>
</feature>
<keyword evidence="4" id="KW-1185">Reference proteome</keyword>
<dbReference type="AlphaFoldDB" id="A0AAN9AIR5"/>
<evidence type="ECO:0000256" key="1">
    <source>
        <dbReference type="SAM" id="MobiDB-lite"/>
    </source>
</evidence>
<dbReference type="EMBL" id="JBAMIC010004070">
    <property type="protein sequence ID" value="KAK7087688.1"/>
    <property type="molecule type" value="Genomic_DNA"/>
</dbReference>
<dbReference type="SMART" id="SM00567">
    <property type="entry name" value="EZ_HEAT"/>
    <property type="match status" value="2"/>
</dbReference>
<dbReference type="SUPFAM" id="SSF52200">
    <property type="entry name" value="Toll/Interleukin receptor TIR domain"/>
    <property type="match status" value="1"/>
</dbReference>
<feature type="compositionally biased region" description="Low complexity" evidence="1">
    <location>
        <begin position="99"/>
        <end position="108"/>
    </location>
</feature>
<proteinExistence type="predicted"/>
<dbReference type="Gene3D" id="1.25.10.10">
    <property type="entry name" value="Leucine-rich Repeat Variant"/>
    <property type="match status" value="1"/>
</dbReference>
<evidence type="ECO:0000313" key="3">
    <source>
        <dbReference type="EMBL" id="KAK7087688.1"/>
    </source>
</evidence>
<sequence length="600" mass="67148">MGSVCTKPDCLLDQTLGTTISTSVAEIPDDRERRSSCHSVSDDSARLRELLPNGTAEDLKISDHEEKEKEEISVAETPNGVAGTETETGEELVKEASSSRRGSNASSSDMDQKASQRKPGSRKFTDPAKPVSELTRNRPAKVSTMTSKALAASQKTKADAAAPDSANPSLPKTSTKRIDSTAPKDLMISYSHADKEMMVKVREKLEQNGISVWVDVSGLQAGVDFLSKIGEAIIDAKLFISLLSINCIKSRYCQDELALAYVSDTAIFPVAIQDPSTFKSQMDTGMKLQLARYKWTILDENNFDEEFARLVDEIKEELKRRTENTEESGNEKNEPPKLERAKSRTRLNKERGSELRMSERKEKAIMPDSFWNSHFKNITEVDIKQFDDVLFKTFKEEIDEYFTAADQDWLKSILSRELEVEEDGKLYKYNFDAFCRQEGMPLPVWERVLSQAMESYAMKDVFNMESSVRVEAIENLGKFRSAAVIDALRDLLSDPDANVRAVASVSLARTEANDPVTLKFLSKTLNDKDRLVREAGCLALGHLRAKQTVAKLLHLWRNDVISHVREAAHVALQQIGGPEVEKAMHVTKVLADEIRQLTAQ</sequence>
<comment type="caution">
    <text evidence="3">The sequence shown here is derived from an EMBL/GenBank/DDBJ whole genome shotgun (WGS) entry which is preliminary data.</text>
</comment>
<feature type="domain" description="TIR" evidence="2">
    <location>
        <begin position="182"/>
        <end position="315"/>
    </location>
</feature>
<dbReference type="Gene3D" id="3.40.50.10140">
    <property type="entry name" value="Toll/interleukin-1 receptor homology (TIR) domain"/>
    <property type="match status" value="1"/>
</dbReference>
<dbReference type="PANTHER" id="PTHR12697:SF29">
    <property type="entry name" value="TIR DOMAIN-CONTAINING PROTEIN"/>
    <property type="match status" value="1"/>
</dbReference>
<evidence type="ECO:0000259" key="2">
    <source>
        <dbReference type="PROSITE" id="PS50104"/>
    </source>
</evidence>
<dbReference type="InterPro" id="IPR011989">
    <property type="entry name" value="ARM-like"/>
</dbReference>
<organism evidence="3 4">
    <name type="scientific">Littorina saxatilis</name>
    <dbReference type="NCBI Taxonomy" id="31220"/>
    <lineage>
        <taxon>Eukaryota</taxon>
        <taxon>Metazoa</taxon>
        <taxon>Spiralia</taxon>
        <taxon>Lophotrochozoa</taxon>
        <taxon>Mollusca</taxon>
        <taxon>Gastropoda</taxon>
        <taxon>Caenogastropoda</taxon>
        <taxon>Littorinimorpha</taxon>
        <taxon>Littorinoidea</taxon>
        <taxon>Littorinidae</taxon>
        <taxon>Littorina</taxon>
    </lineage>
</organism>
<dbReference type="Pfam" id="PF13676">
    <property type="entry name" value="TIR_2"/>
    <property type="match status" value="1"/>
</dbReference>
<protein>
    <recommendedName>
        <fullName evidence="2">TIR domain-containing protein</fullName>
    </recommendedName>
</protein>
<dbReference type="SUPFAM" id="SSF48371">
    <property type="entry name" value="ARM repeat"/>
    <property type="match status" value="1"/>
</dbReference>
<name>A0AAN9AIR5_9CAEN</name>
<dbReference type="InterPro" id="IPR035897">
    <property type="entry name" value="Toll_tir_struct_dom_sf"/>
</dbReference>
<reference evidence="3 4" key="1">
    <citation type="submission" date="2024-02" db="EMBL/GenBank/DDBJ databases">
        <title>Chromosome-scale genome assembly of the rough periwinkle Littorina saxatilis.</title>
        <authorList>
            <person name="De Jode A."/>
            <person name="Faria R."/>
            <person name="Formenti G."/>
            <person name="Sims Y."/>
            <person name="Smith T.P."/>
            <person name="Tracey A."/>
            <person name="Wood J.M.D."/>
            <person name="Zagrodzka Z.B."/>
            <person name="Johannesson K."/>
            <person name="Butlin R.K."/>
            <person name="Leder E.H."/>
        </authorList>
    </citation>
    <scope>NUCLEOTIDE SEQUENCE [LARGE SCALE GENOMIC DNA]</scope>
    <source>
        <strain evidence="3">Snail1</strain>
        <tissue evidence="3">Muscle</tissue>
    </source>
</reference>
<feature type="compositionally biased region" description="Basic and acidic residues" evidence="1">
    <location>
        <begin position="28"/>
        <end position="49"/>
    </location>
</feature>
<dbReference type="InterPro" id="IPR004155">
    <property type="entry name" value="PBS_lyase_HEAT"/>
</dbReference>
<dbReference type="GO" id="GO:0016491">
    <property type="term" value="F:oxidoreductase activity"/>
    <property type="evidence" value="ECO:0007669"/>
    <property type="project" value="TreeGrafter"/>
</dbReference>
<feature type="region of interest" description="Disordered" evidence="1">
    <location>
        <begin position="319"/>
        <end position="358"/>
    </location>
</feature>